<feature type="domain" description="DUF7088" evidence="4">
    <location>
        <begin position="59"/>
        <end position="149"/>
    </location>
</feature>
<proteinExistence type="predicted"/>
<reference evidence="5 6" key="1">
    <citation type="submission" date="2018-08" db="EMBL/GenBank/DDBJ databases">
        <title>A genome reference for cultivated species of the human gut microbiota.</title>
        <authorList>
            <person name="Zou Y."/>
            <person name="Xue W."/>
            <person name="Luo G."/>
        </authorList>
    </citation>
    <scope>NUCLEOTIDE SEQUENCE [LARGE SCALE GENOMIC DNA]</scope>
    <source>
        <strain evidence="5 6">AM09-9</strain>
    </source>
</reference>
<feature type="region of interest" description="Disordered" evidence="1">
    <location>
        <begin position="376"/>
        <end position="408"/>
    </location>
</feature>
<dbReference type="InterPro" id="IPR055396">
    <property type="entry name" value="DUF7088"/>
</dbReference>
<keyword evidence="2" id="KW-1133">Transmembrane helix</keyword>
<dbReference type="Proteomes" id="UP000285832">
    <property type="component" value="Unassembled WGS sequence"/>
</dbReference>
<name>A0A415D480_9FIRM</name>
<comment type="caution">
    <text evidence="5">The sequence shown here is derived from an EMBL/GenBank/DDBJ whole genome shotgun (WGS) entry which is preliminary data.</text>
</comment>
<dbReference type="RefSeq" id="WP_118279157.1">
    <property type="nucleotide sequence ID" value="NZ_CAUBJD010000016.1"/>
</dbReference>
<gene>
    <name evidence="5" type="ORF">DW116_08435</name>
</gene>
<sequence>MEKLKSKKGNLKRMFHTSGTKHGSYSVGMTVLVVAVIIVLNLVVGQIPEAYRNIDVSSTKIYDISDTSKDLLKGLDDKIDMKVLAVKDETDDRITTFISKYAALSDKIKVEWIDPVLHPSALTEYNTSQNTIYVSCEATGKSTTISFDKILVSDSSYYYSGSSSYTSFDGEGQLSSAVNYVTSDVQKKIYTVTGHGEDSLSTTITDLMTKNNYTTEELNLLMTDSIPDDCDLLLMDGPTNDLSDDEVSLLSGYLGEGGKVMCLLGDTGLASLPKLAGLLKDYGIEGADGYIADPQRCYQNQPYYIFPVMNLSGDMADGISSQMVLLMNSRGLTTTDPARDTITTSAFMTTSEQAYAVTEEDQKQGTYDLGVVATETISSDSDSSDDTSSDSDSSTDTSSDDSTESKESRLTVISAGSLIDQQITDAFSQLENTQVFMNAVTANFEGVTNLSIEAKSLTTEYNTVQHAGGFSILVVFGIPAVVLIGGFVVWFRRRKA</sequence>
<protein>
    <submittedName>
        <fullName evidence="5">Uncharacterized protein</fullName>
    </submittedName>
</protein>
<dbReference type="AlphaFoldDB" id="A0A415D480"/>
<accession>A0A415D480</accession>
<feature type="domain" description="ABC-type uncharacterised transport system" evidence="3">
    <location>
        <begin position="186"/>
        <end position="432"/>
    </location>
</feature>
<evidence type="ECO:0000259" key="4">
    <source>
        <dbReference type="Pfam" id="PF23357"/>
    </source>
</evidence>
<evidence type="ECO:0000256" key="1">
    <source>
        <dbReference type="SAM" id="MobiDB-lite"/>
    </source>
</evidence>
<evidence type="ECO:0000256" key="2">
    <source>
        <dbReference type="SAM" id="Phobius"/>
    </source>
</evidence>
<feature type="transmembrane region" description="Helical" evidence="2">
    <location>
        <begin position="470"/>
        <end position="491"/>
    </location>
</feature>
<keyword evidence="2" id="KW-0812">Transmembrane</keyword>
<dbReference type="InterPro" id="IPR019196">
    <property type="entry name" value="ABC_transp_unknown"/>
</dbReference>
<organism evidence="5 6">
    <name type="scientific">[Ruminococcus] lactaris</name>
    <dbReference type="NCBI Taxonomy" id="46228"/>
    <lineage>
        <taxon>Bacteria</taxon>
        <taxon>Bacillati</taxon>
        <taxon>Bacillota</taxon>
        <taxon>Clostridia</taxon>
        <taxon>Lachnospirales</taxon>
        <taxon>Lachnospiraceae</taxon>
        <taxon>Mediterraneibacter</taxon>
    </lineage>
</organism>
<keyword evidence="2" id="KW-0472">Membrane</keyword>
<dbReference type="Pfam" id="PF09822">
    <property type="entry name" value="ABC_transp_aux"/>
    <property type="match status" value="1"/>
</dbReference>
<dbReference type="Pfam" id="PF23357">
    <property type="entry name" value="DUF7088"/>
    <property type="match status" value="1"/>
</dbReference>
<evidence type="ECO:0000259" key="3">
    <source>
        <dbReference type="Pfam" id="PF09822"/>
    </source>
</evidence>
<evidence type="ECO:0000313" key="5">
    <source>
        <dbReference type="EMBL" id="RHJ60920.1"/>
    </source>
</evidence>
<evidence type="ECO:0000313" key="6">
    <source>
        <dbReference type="Proteomes" id="UP000285832"/>
    </source>
</evidence>
<dbReference type="EMBL" id="QRMI01000019">
    <property type="protein sequence ID" value="RHJ60920.1"/>
    <property type="molecule type" value="Genomic_DNA"/>
</dbReference>